<protein>
    <recommendedName>
        <fullName evidence="11">Methyl-accepting chemotaxis protein</fullName>
    </recommendedName>
</protein>
<feature type="domain" description="HAMP" evidence="8">
    <location>
        <begin position="213"/>
        <end position="265"/>
    </location>
</feature>
<dbReference type="SMART" id="SM00304">
    <property type="entry name" value="HAMP"/>
    <property type="match status" value="1"/>
</dbReference>
<comment type="caution">
    <text evidence="9">The sequence shown here is derived from an EMBL/GenBank/DDBJ whole genome shotgun (WGS) entry which is preliminary data.</text>
</comment>
<evidence type="ECO:0000256" key="5">
    <source>
        <dbReference type="PROSITE-ProRule" id="PRU00284"/>
    </source>
</evidence>
<dbReference type="PROSITE" id="PS50885">
    <property type="entry name" value="HAMP"/>
    <property type="match status" value="1"/>
</dbReference>
<dbReference type="AlphaFoldDB" id="A0A919JHG7"/>
<evidence type="ECO:0008006" key="11">
    <source>
        <dbReference type="Google" id="ProtNLM"/>
    </source>
</evidence>
<evidence type="ECO:0000313" key="10">
    <source>
        <dbReference type="Proteomes" id="UP000647172"/>
    </source>
</evidence>
<dbReference type="InterPro" id="IPR003660">
    <property type="entry name" value="HAMP_dom"/>
</dbReference>
<dbReference type="EMBL" id="BOMQ01000008">
    <property type="protein sequence ID" value="GIE46869.1"/>
    <property type="molecule type" value="Genomic_DNA"/>
</dbReference>
<dbReference type="GO" id="GO:0004888">
    <property type="term" value="F:transmembrane signaling receptor activity"/>
    <property type="evidence" value="ECO:0007669"/>
    <property type="project" value="InterPro"/>
</dbReference>
<dbReference type="SMART" id="SM00283">
    <property type="entry name" value="MA"/>
    <property type="match status" value="1"/>
</dbReference>
<feature type="transmembrane region" description="Helical" evidence="6">
    <location>
        <begin position="12"/>
        <end position="35"/>
    </location>
</feature>
<dbReference type="Proteomes" id="UP000647172">
    <property type="component" value="Unassembled WGS sequence"/>
</dbReference>
<dbReference type="Gene3D" id="1.10.287.950">
    <property type="entry name" value="Methyl-accepting chemotaxis protein"/>
    <property type="match status" value="1"/>
</dbReference>
<evidence type="ECO:0000256" key="4">
    <source>
        <dbReference type="ARBA" id="ARBA00029447"/>
    </source>
</evidence>
<evidence type="ECO:0000259" key="7">
    <source>
        <dbReference type="PROSITE" id="PS50111"/>
    </source>
</evidence>
<gene>
    <name evidence="9" type="ORF">Ani05nite_04030</name>
</gene>
<organism evidence="9 10">
    <name type="scientific">Actinoplanes nipponensis</name>
    <dbReference type="NCBI Taxonomy" id="135950"/>
    <lineage>
        <taxon>Bacteria</taxon>
        <taxon>Bacillati</taxon>
        <taxon>Actinomycetota</taxon>
        <taxon>Actinomycetes</taxon>
        <taxon>Micromonosporales</taxon>
        <taxon>Micromonosporaceae</taxon>
        <taxon>Actinoplanes</taxon>
    </lineage>
</organism>
<keyword evidence="1 6" id="KW-0812">Transmembrane</keyword>
<keyword evidence="6" id="KW-0472">Membrane</keyword>
<dbReference type="GO" id="GO:0006935">
    <property type="term" value="P:chemotaxis"/>
    <property type="evidence" value="ECO:0007669"/>
    <property type="project" value="InterPro"/>
</dbReference>
<dbReference type="InterPro" id="IPR004090">
    <property type="entry name" value="Chemotax_Me-accpt_rcpt"/>
</dbReference>
<evidence type="ECO:0000256" key="2">
    <source>
        <dbReference type="ARBA" id="ARBA00022989"/>
    </source>
</evidence>
<evidence type="ECO:0000313" key="9">
    <source>
        <dbReference type="EMBL" id="GIE46869.1"/>
    </source>
</evidence>
<keyword evidence="10" id="KW-1185">Reference proteome</keyword>
<keyword evidence="3 5" id="KW-0807">Transducer</keyword>
<keyword evidence="2 6" id="KW-1133">Transmembrane helix</keyword>
<reference evidence="9" key="1">
    <citation type="submission" date="2021-01" db="EMBL/GenBank/DDBJ databases">
        <title>Whole genome shotgun sequence of Actinoplanes nipponensis NBRC 14063.</title>
        <authorList>
            <person name="Komaki H."/>
            <person name="Tamura T."/>
        </authorList>
    </citation>
    <scope>NUCLEOTIDE SEQUENCE</scope>
    <source>
        <strain evidence="9">NBRC 14063</strain>
    </source>
</reference>
<name>A0A919JHG7_9ACTN</name>
<dbReference type="CDD" id="cd06225">
    <property type="entry name" value="HAMP"/>
    <property type="match status" value="1"/>
</dbReference>
<feature type="transmembrane region" description="Helical" evidence="6">
    <location>
        <begin position="192"/>
        <end position="212"/>
    </location>
</feature>
<dbReference type="PANTHER" id="PTHR32089">
    <property type="entry name" value="METHYL-ACCEPTING CHEMOTAXIS PROTEIN MCPB"/>
    <property type="match status" value="1"/>
</dbReference>
<sequence>MLGFASLQRSVGARVLAAFLLVTTIMVGFGIFCMYQQGQANHRASQMTVRDVIPLEHLRAAQAAHYQSTIFGLVAASLLNPAARADLAKTAQVFEASTEASLAELRASAPSTMVPAVDRIIADRKAFLTAHRAREAATAAGDRAAEAEFDAQAAKLAGQLGGDFDAMANLLREDAAAQRAEIAAATSRVQRVTVVVLVVVALLAVLLGWLVVRSIRRPVSGLMTAIDRLAAGDLSQRNEATGNDEIGRMGDALHRAVAEIRRIVSGVVESAVAVGNSSGTLTATSQRLADAAQATSHRVDEVSSTAARVSTNVSTISTGASEMGTSIREIAQNAAEAALVGEEAVRAAHSTNDIVGKLGESSAEIGNVLRVITSIAEQTNLLALNATIEAARAGDMGKGFAVVAGEVKDLAQETARATEDIGRRVQAIQSDTNAAVGAISEISEIIGRINGYQTMVAAAVEEQAATSAEISRSVAEAAHGTNAIAAAVTEVADATGTTGRAVSDTERASAELTQLSARLQDLVTHFRY</sequence>
<dbReference type="PANTHER" id="PTHR32089:SF112">
    <property type="entry name" value="LYSOZYME-LIKE PROTEIN-RELATED"/>
    <property type="match status" value="1"/>
</dbReference>
<proteinExistence type="inferred from homology"/>
<dbReference type="GO" id="GO:0007165">
    <property type="term" value="P:signal transduction"/>
    <property type="evidence" value="ECO:0007669"/>
    <property type="project" value="UniProtKB-KW"/>
</dbReference>
<dbReference type="InterPro" id="IPR004089">
    <property type="entry name" value="MCPsignal_dom"/>
</dbReference>
<comment type="similarity">
    <text evidence="4">Belongs to the methyl-accepting chemotaxis (MCP) protein family.</text>
</comment>
<evidence type="ECO:0000259" key="8">
    <source>
        <dbReference type="PROSITE" id="PS50885"/>
    </source>
</evidence>
<dbReference type="Pfam" id="PF00672">
    <property type="entry name" value="HAMP"/>
    <property type="match status" value="1"/>
</dbReference>
<evidence type="ECO:0000256" key="6">
    <source>
        <dbReference type="SAM" id="Phobius"/>
    </source>
</evidence>
<evidence type="ECO:0000256" key="1">
    <source>
        <dbReference type="ARBA" id="ARBA00022692"/>
    </source>
</evidence>
<dbReference type="SUPFAM" id="SSF58104">
    <property type="entry name" value="Methyl-accepting chemotaxis protein (MCP) signaling domain"/>
    <property type="match status" value="1"/>
</dbReference>
<accession>A0A919JHG7</accession>
<dbReference type="PROSITE" id="PS50111">
    <property type="entry name" value="CHEMOTAXIS_TRANSDUC_2"/>
    <property type="match status" value="1"/>
</dbReference>
<dbReference type="PRINTS" id="PR00260">
    <property type="entry name" value="CHEMTRNSDUCR"/>
</dbReference>
<dbReference type="GO" id="GO:0016020">
    <property type="term" value="C:membrane"/>
    <property type="evidence" value="ECO:0007669"/>
    <property type="project" value="InterPro"/>
</dbReference>
<feature type="domain" description="Methyl-accepting transducer" evidence="7">
    <location>
        <begin position="270"/>
        <end position="499"/>
    </location>
</feature>
<evidence type="ECO:0000256" key="3">
    <source>
        <dbReference type="ARBA" id="ARBA00023224"/>
    </source>
</evidence>
<dbReference type="Pfam" id="PF00015">
    <property type="entry name" value="MCPsignal"/>
    <property type="match status" value="1"/>
</dbReference>